<keyword evidence="1" id="KW-1133">Transmembrane helix</keyword>
<evidence type="ECO:0000259" key="2">
    <source>
        <dbReference type="Pfam" id="PF20712"/>
    </source>
</evidence>
<name>A0A856MNZ1_9CYAN</name>
<evidence type="ECO:0000313" key="4">
    <source>
        <dbReference type="Proteomes" id="UP000503129"/>
    </source>
</evidence>
<dbReference type="EMBL" id="CP030118">
    <property type="protein sequence ID" value="QDL12179.1"/>
    <property type="molecule type" value="Genomic_DNA"/>
</dbReference>
<dbReference type="KEGG" id="bsen:DP114_10080"/>
<evidence type="ECO:0000313" key="3">
    <source>
        <dbReference type="EMBL" id="QDL12179.1"/>
    </source>
</evidence>
<dbReference type="RefSeq" id="WP_171976012.1">
    <property type="nucleotide sequence ID" value="NZ_CAWOXK010000001.1"/>
</dbReference>
<protein>
    <recommendedName>
        <fullName evidence="2">Cyanobacterial TRADD-N associated 2 transmembrane domain-containing protein</fullName>
    </recommendedName>
</protein>
<reference evidence="3 4" key="1">
    <citation type="submission" date="2018-06" db="EMBL/GenBank/DDBJ databases">
        <title>Comparative genomics of Brasilonema spp. strains.</title>
        <authorList>
            <person name="Alvarenga D.O."/>
            <person name="Fiore M.F."/>
            <person name="Varani A.M."/>
        </authorList>
    </citation>
    <scope>NUCLEOTIDE SEQUENCE [LARGE SCALE GENOMIC DNA]</scope>
    <source>
        <strain evidence="3 4">CENA114</strain>
    </source>
</reference>
<keyword evidence="4" id="KW-1185">Reference proteome</keyword>
<dbReference type="InterPro" id="IPR048567">
    <property type="entry name" value="CyanoTRADDas_TM"/>
</dbReference>
<feature type="transmembrane region" description="Helical" evidence="1">
    <location>
        <begin position="29"/>
        <end position="51"/>
    </location>
</feature>
<accession>A0A856MNZ1</accession>
<dbReference type="AlphaFoldDB" id="A0A856MNZ1"/>
<keyword evidence="1" id="KW-0472">Membrane</keyword>
<organism evidence="3 4">
    <name type="scientific">Brasilonema sennae CENA114</name>
    <dbReference type="NCBI Taxonomy" id="415709"/>
    <lineage>
        <taxon>Bacteria</taxon>
        <taxon>Bacillati</taxon>
        <taxon>Cyanobacteriota</taxon>
        <taxon>Cyanophyceae</taxon>
        <taxon>Nostocales</taxon>
        <taxon>Scytonemataceae</taxon>
        <taxon>Brasilonema</taxon>
        <taxon>Bromeliae group (in: Brasilonema)</taxon>
    </lineage>
</organism>
<dbReference type="Pfam" id="PF20712">
    <property type="entry name" value="CyanoTRADDas_TM"/>
    <property type="match status" value="1"/>
</dbReference>
<dbReference type="Proteomes" id="UP000503129">
    <property type="component" value="Chromosome"/>
</dbReference>
<evidence type="ECO:0000256" key="1">
    <source>
        <dbReference type="SAM" id="Phobius"/>
    </source>
</evidence>
<gene>
    <name evidence="3" type="ORF">DP114_10080</name>
</gene>
<feature type="domain" description="Cyanobacterial TRADD-N associated 2 transmembrane" evidence="2">
    <location>
        <begin position="20"/>
        <end position="83"/>
    </location>
</feature>
<proteinExistence type="predicted"/>
<sequence length="86" mass="9140">MNHKPTPHSDSPIELSIARERLRQARYSFNLAIISTAVSAFISLTGAGLLLTGKANEGAVTAACGMIASVRCVELAKDANDRLDEI</sequence>
<keyword evidence="1" id="KW-0812">Transmembrane</keyword>